<name>A0A367QNI8_9NOSO</name>
<proteinExistence type="predicted"/>
<organism evidence="2 3">
    <name type="scientific">Nostoc minutum NIES-26</name>
    <dbReference type="NCBI Taxonomy" id="1844469"/>
    <lineage>
        <taxon>Bacteria</taxon>
        <taxon>Bacillati</taxon>
        <taxon>Cyanobacteriota</taxon>
        <taxon>Cyanophyceae</taxon>
        <taxon>Nostocales</taxon>
        <taxon>Nostocaceae</taxon>
        <taxon>Nostoc</taxon>
    </lineage>
</organism>
<dbReference type="EMBL" id="LXQD01000314">
    <property type="protein sequence ID" value="RCJ25529.1"/>
    <property type="molecule type" value="Genomic_DNA"/>
</dbReference>
<reference evidence="2" key="1">
    <citation type="submission" date="2016-04" db="EMBL/GenBank/DDBJ databases">
        <authorList>
            <person name="Tabuchi Yagui T.R."/>
        </authorList>
    </citation>
    <scope>NUCLEOTIDE SEQUENCE [LARGE SCALE GENOMIC DNA]</scope>
    <source>
        <strain evidence="2">NIES-26</strain>
    </source>
</reference>
<dbReference type="Gene3D" id="3.90.550.10">
    <property type="entry name" value="Spore Coat Polysaccharide Biosynthesis Protein SpsA, Chain A"/>
    <property type="match status" value="1"/>
</dbReference>
<dbReference type="Proteomes" id="UP000252107">
    <property type="component" value="Unassembled WGS sequence"/>
</dbReference>
<evidence type="ECO:0000313" key="2">
    <source>
        <dbReference type="EMBL" id="RCJ25529.1"/>
    </source>
</evidence>
<comment type="caution">
    <text evidence="2">The sequence shown here is derived from an EMBL/GenBank/DDBJ whole genome shotgun (WGS) entry which is preliminary data.</text>
</comment>
<dbReference type="SUPFAM" id="SSF53448">
    <property type="entry name" value="Nucleotide-diphospho-sugar transferases"/>
    <property type="match status" value="1"/>
</dbReference>
<sequence length="318" mass="36300">MITTPRFNYIITIHNKEFLIEKVLTSILMCCRNNSHIYPVLDGCTDKTEAIVDTLIEKFANVPITKVHTPDVHEIMSINAGLCAANQDNNGYNIILQDDVILADFMLEEKVTKLYEWVGSNLGFVSFRLGANFAKNAATSETGFFTDYVENAYGHGIPAKVLLPGHFAYRTVPIKSPVCIPSALIRSVGMLEERLAPYMYDDLEYAIRCIKAGFMNGVFAIRFYSDIKWGTTRAKPDIQMGTIAKRNLEKIREWHSDEIKKICEVSQNQEIVQIPHMVSEVENKLALDTWEKNHQELERFSNTLGRRMIRMIKSIVKR</sequence>
<evidence type="ECO:0000259" key="1">
    <source>
        <dbReference type="Pfam" id="PF00535"/>
    </source>
</evidence>
<keyword evidence="3" id="KW-1185">Reference proteome</keyword>
<feature type="domain" description="Glycosyltransferase 2-like" evidence="1">
    <location>
        <begin position="10"/>
        <end position="139"/>
    </location>
</feature>
<dbReference type="InterPro" id="IPR001173">
    <property type="entry name" value="Glyco_trans_2-like"/>
</dbReference>
<gene>
    <name evidence="2" type="ORF">A6770_27750</name>
</gene>
<dbReference type="Pfam" id="PF00535">
    <property type="entry name" value="Glycos_transf_2"/>
    <property type="match status" value="1"/>
</dbReference>
<evidence type="ECO:0000313" key="3">
    <source>
        <dbReference type="Proteomes" id="UP000252107"/>
    </source>
</evidence>
<dbReference type="AlphaFoldDB" id="A0A367QNI8"/>
<accession>A0A367QNI8</accession>
<protein>
    <recommendedName>
        <fullName evidence="1">Glycosyltransferase 2-like domain-containing protein</fullName>
    </recommendedName>
</protein>
<dbReference type="InterPro" id="IPR029044">
    <property type="entry name" value="Nucleotide-diphossugar_trans"/>
</dbReference>